<dbReference type="Proteomes" id="UP001196661">
    <property type="component" value="Unassembled WGS sequence"/>
</dbReference>
<evidence type="ECO:0000313" key="4">
    <source>
        <dbReference type="Proteomes" id="UP001196661"/>
    </source>
</evidence>
<dbReference type="SUPFAM" id="SSF55486">
    <property type="entry name" value="Metalloproteases ('zincins'), catalytic domain"/>
    <property type="match status" value="1"/>
</dbReference>
<dbReference type="InterPro" id="IPR001343">
    <property type="entry name" value="Hemolysn_Ca-bd"/>
</dbReference>
<comment type="subcellular location">
    <subcellularLocation>
        <location evidence="1">Secreted</location>
    </subcellularLocation>
</comment>
<dbReference type="InterPro" id="IPR024079">
    <property type="entry name" value="MetalloPept_cat_dom_sf"/>
</dbReference>
<dbReference type="InterPro" id="IPR050557">
    <property type="entry name" value="RTX_toxin/Mannuronan_C5-epim"/>
</dbReference>
<accession>A0ABS5Y3L2</accession>
<proteinExistence type="predicted"/>
<dbReference type="EMBL" id="JADOER010000008">
    <property type="protein sequence ID" value="MBT9312401.1"/>
    <property type="molecule type" value="Genomic_DNA"/>
</dbReference>
<keyword evidence="4" id="KW-1185">Reference proteome</keyword>
<dbReference type="Gene3D" id="3.40.390.10">
    <property type="entry name" value="Collagenase (Catalytic Domain)"/>
    <property type="match status" value="1"/>
</dbReference>
<reference evidence="3 4" key="1">
    <citation type="journal article" date="2021" name="Mar. Drugs">
        <title>Genome Reduction and Secondary Metabolism of the Marine Sponge-Associated Cyanobacterium Leptothoe.</title>
        <authorList>
            <person name="Konstantinou D."/>
            <person name="Popin R.V."/>
            <person name="Fewer D.P."/>
            <person name="Sivonen K."/>
            <person name="Gkelis S."/>
        </authorList>
    </citation>
    <scope>NUCLEOTIDE SEQUENCE [LARGE SCALE GENOMIC DNA]</scope>
    <source>
        <strain evidence="3 4">TAU-MAC 1615</strain>
    </source>
</reference>
<evidence type="ECO:0000313" key="3">
    <source>
        <dbReference type="EMBL" id="MBT9312401.1"/>
    </source>
</evidence>
<comment type="caution">
    <text evidence="3">The sequence shown here is derived from an EMBL/GenBank/DDBJ whole genome shotgun (WGS) entry which is preliminary data.</text>
</comment>
<dbReference type="InterPro" id="IPR011049">
    <property type="entry name" value="Serralysin-like_metalloprot_C"/>
</dbReference>
<dbReference type="Pfam" id="PF00353">
    <property type="entry name" value="HemolysinCabind"/>
    <property type="match status" value="3"/>
</dbReference>
<organism evidence="3 4">
    <name type="scientific">Leptothoe kymatousa TAU-MAC 1615</name>
    <dbReference type="NCBI Taxonomy" id="2364775"/>
    <lineage>
        <taxon>Bacteria</taxon>
        <taxon>Bacillati</taxon>
        <taxon>Cyanobacteriota</taxon>
        <taxon>Cyanophyceae</taxon>
        <taxon>Nodosilineales</taxon>
        <taxon>Cymatolegaceae</taxon>
        <taxon>Leptothoe</taxon>
        <taxon>Leptothoe kymatousa</taxon>
    </lineage>
</organism>
<sequence>MGSHHWVTGVYLCAHALGYVDIFADVDRDGTFDPIGGQATIPNSNGSIVLIDKDEADFSSGSLGRWLWIHELGHAVGGFNDVTVGINADTRYPIASEQNNQGIDGQVLGQWQDNQQYTVMSYNPHPYMRGVSPSTLGLYDIAAIQALYGANWSHNAGNNTYSWGRNETFIETIWDGGGNDTINASNQTRRSIINLGAGRFSSIGSLNGVSNALSNLAIAYGVTIENAFGGSGSDSITGNNIGNVLLGLGGNDSIFALGGNDIIYGGTGNDIIYAGAGNDSVYGGAGNDRVYGGTGNDYVVGDSGDDVMAGGAGSDILIGGWGNDTINGTTYVSQGTGERDILTSGSYGDRDTFVLGQYGRVFYNDRGNADYALIRDFDVYDVFGEAADKIQLLGSAASYKLSNVSINGLAGAGIHVAGDLIGLVQNVNAASLNLANAYQFTYV</sequence>
<evidence type="ECO:0000256" key="2">
    <source>
        <dbReference type="ARBA" id="ARBA00022525"/>
    </source>
</evidence>
<gene>
    <name evidence="3" type="ORF">IXB28_09305</name>
</gene>
<dbReference type="SUPFAM" id="SSF51120">
    <property type="entry name" value="beta-Roll"/>
    <property type="match status" value="2"/>
</dbReference>
<dbReference type="PANTHER" id="PTHR38340:SF1">
    <property type="entry name" value="S-LAYER PROTEIN"/>
    <property type="match status" value="1"/>
</dbReference>
<dbReference type="PANTHER" id="PTHR38340">
    <property type="entry name" value="S-LAYER PROTEIN"/>
    <property type="match status" value="1"/>
</dbReference>
<evidence type="ECO:0000256" key="1">
    <source>
        <dbReference type="ARBA" id="ARBA00004613"/>
    </source>
</evidence>
<protein>
    <submittedName>
        <fullName evidence="3">M10 family metallopeptidase C-terminal domain-containing protein</fullName>
    </submittedName>
</protein>
<keyword evidence="2" id="KW-0964">Secreted</keyword>
<dbReference type="Gene3D" id="2.150.10.10">
    <property type="entry name" value="Serralysin-like metalloprotease, C-terminal"/>
    <property type="match status" value="2"/>
</dbReference>
<name>A0ABS5Y3L2_9CYAN</name>
<dbReference type="PRINTS" id="PR00313">
    <property type="entry name" value="CABNDNGRPT"/>
</dbReference>
<dbReference type="RefSeq" id="WP_215618298.1">
    <property type="nucleotide sequence ID" value="NZ_JADOER010000008.1"/>
</dbReference>